<protein>
    <submittedName>
        <fullName evidence="1">Uncharacterized protein</fullName>
    </submittedName>
</protein>
<comment type="caution">
    <text evidence="1">The sequence shown here is derived from an EMBL/GenBank/DDBJ whole genome shotgun (WGS) entry which is preliminary data.</text>
</comment>
<organism evidence="1 2">
    <name type="scientific">Phlebia brevispora</name>
    <dbReference type="NCBI Taxonomy" id="194682"/>
    <lineage>
        <taxon>Eukaryota</taxon>
        <taxon>Fungi</taxon>
        <taxon>Dikarya</taxon>
        <taxon>Basidiomycota</taxon>
        <taxon>Agaricomycotina</taxon>
        <taxon>Agaricomycetes</taxon>
        <taxon>Polyporales</taxon>
        <taxon>Meruliaceae</taxon>
        <taxon>Phlebia</taxon>
    </lineage>
</organism>
<proteinExistence type="predicted"/>
<evidence type="ECO:0000313" key="1">
    <source>
        <dbReference type="EMBL" id="KAJ3537046.1"/>
    </source>
</evidence>
<evidence type="ECO:0000313" key="2">
    <source>
        <dbReference type="Proteomes" id="UP001148662"/>
    </source>
</evidence>
<sequence length="403" mass="46723">MADEDDKEMFDELEYDDDDSESDFTIRDRLPAPVALQYTTEELHRLIHEGVIDLSPPYQREVVWPEVKQSRLIDSIYRNYYVPPVVFAQVIDDGAPVLRCVDGKQRLTSIQRFFDGHIPYRDPKTGKAYWYAMPEQAKSKLEVPNKWKNDFSAKRITCIKYEGLPSGLERDIFQRVQLGMPLSAAEKLQAIASPWSEWISDLSRRMLTSETGLQDKIDVDLGRGRDFQILASLVYCCDGIPSRTVASSTKLEQFLLRTDRPRSEFMQHMSDVLKTLWVIAEDNDLNMAFTSIKQRVAPVEFVFIGVLLYVLRECTRKQRAHALMDLRISVRDAFQGNVRLREDVQRFLWDFVNEQALKLNTGVYLDPGAPPKKRNRTKRARENGTDEEEYSPRKSKGRKKKSQ</sequence>
<dbReference type="Proteomes" id="UP001148662">
    <property type="component" value="Unassembled WGS sequence"/>
</dbReference>
<name>A0ACC1SD53_9APHY</name>
<accession>A0ACC1SD53</accession>
<keyword evidence="2" id="KW-1185">Reference proteome</keyword>
<gene>
    <name evidence="1" type="ORF">NM688_g6746</name>
</gene>
<reference evidence="1" key="1">
    <citation type="submission" date="2022-07" db="EMBL/GenBank/DDBJ databases">
        <title>Genome Sequence of Phlebia brevispora.</title>
        <authorList>
            <person name="Buettner E."/>
        </authorList>
    </citation>
    <scope>NUCLEOTIDE SEQUENCE</scope>
    <source>
        <strain evidence="1">MPL23</strain>
    </source>
</reference>
<dbReference type="EMBL" id="JANHOG010001439">
    <property type="protein sequence ID" value="KAJ3537046.1"/>
    <property type="molecule type" value="Genomic_DNA"/>
</dbReference>